<feature type="region of interest" description="Disordered" evidence="1">
    <location>
        <begin position="1"/>
        <end position="174"/>
    </location>
</feature>
<keyword evidence="3" id="KW-1185">Reference proteome</keyword>
<dbReference type="AlphaFoldDB" id="A0AAV1YGJ4"/>
<accession>A0AAV1YGJ4</accession>
<evidence type="ECO:0000313" key="3">
    <source>
        <dbReference type="Proteomes" id="UP001497480"/>
    </source>
</evidence>
<gene>
    <name evidence="2" type="ORF">LLUT_LOCUS34018</name>
</gene>
<reference evidence="2 3" key="1">
    <citation type="submission" date="2024-03" db="EMBL/GenBank/DDBJ databases">
        <authorList>
            <person name="Martinez-Hernandez J."/>
        </authorList>
    </citation>
    <scope>NUCLEOTIDE SEQUENCE [LARGE SCALE GENOMIC DNA]</scope>
</reference>
<dbReference type="EMBL" id="CAXHTB010000024">
    <property type="protein sequence ID" value="CAL0332958.1"/>
    <property type="molecule type" value="Genomic_DNA"/>
</dbReference>
<dbReference type="Proteomes" id="UP001497480">
    <property type="component" value="Unassembled WGS sequence"/>
</dbReference>
<sequence>MGCGISTLDGEQASSSRCLNRPTHHRTIIKPVTENSPTHKKDFDNGDDGVIKVMKPLGDNEEANIAKEVGSKEEEDRVVLESQEGKKEHGGDHNMHVEKNIENNEEKNGEDNDWDDRFIGPGSPSDHDSINSKTMQKNEQSVDSNKEYEKKDRRGRGFRSVMSRGKRKSGKKNLLNFVCYNASSESNAEGSMNKNK</sequence>
<protein>
    <submittedName>
        <fullName evidence="2">Uncharacterized protein</fullName>
    </submittedName>
</protein>
<evidence type="ECO:0000256" key="1">
    <source>
        <dbReference type="SAM" id="MobiDB-lite"/>
    </source>
</evidence>
<name>A0AAV1YGJ4_LUPLU</name>
<evidence type="ECO:0000313" key="2">
    <source>
        <dbReference type="EMBL" id="CAL0332958.1"/>
    </source>
</evidence>
<organism evidence="2 3">
    <name type="scientific">Lupinus luteus</name>
    <name type="common">European yellow lupine</name>
    <dbReference type="NCBI Taxonomy" id="3873"/>
    <lineage>
        <taxon>Eukaryota</taxon>
        <taxon>Viridiplantae</taxon>
        <taxon>Streptophyta</taxon>
        <taxon>Embryophyta</taxon>
        <taxon>Tracheophyta</taxon>
        <taxon>Spermatophyta</taxon>
        <taxon>Magnoliopsida</taxon>
        <taxon>eudicotyledons</taxon>
        <taxon>Gunneridae</taxon>
        <taxon>Pentapetalae</taxon>
        <taxon>rosids</taxon>
        <taxon>fabids</taxon>
        <taxon>Fabales</taxon>
        <taxon>Fabaceae</taxon>
        <taxon>Papilionoideae</taxon>
        <taxon>50 kb inversion clade</taxon>
        <taxon>genistoids sensu lato</taxon>
        <taxon>core genistoids</taxon>
        <taxon>Genisteae</taxon>
        <taxon>Lupinus</taxon>
    </lineage>
</organism>
<proteinExistence type="predicted"/>
<feature type="compositionally biased region" description="Basic and acidic residues" evidence="1">
    <location>
        <begin position="69"/>
        <end position="118"/>
    </location>
</feature>
<comment type="caution">
    <text evidence="2">The sequence shown here is derived from an EMBL/GenBank/DDBJ whole genome shotgun (WGS) entry which is preliminary data.</text>
</comment>
<feature type="compositionally biased region" description="Polar residues" evidence="1">
    <location>
        <begin position="131"/>
        <end position="143"/>
    </location>
</feature>